<sequence length="307" mass="34771">MERCDWLISFRLLIFGFPSISAPKSLKISKLFGAEKNIEKTNFLEDSARISARFFVFWPKTSRKTPNVIGDLPFEVLTPVVAVQRRPYDSDGYRDEAPAEPVESTMEESSFEEPTEPNFQVHHDGSNKGKVKPRNGLGYYFTKKAERNATYTWRCSSRPAKNACKAIVRQKKHKSRDFFVDFDQADFTEFYMTPTTKITMLLTMEIISGEAKQVGAKEIFTAPREILYGEIKKKKSIKGRDTLHIENATRLSKVMATFASLVANLAHRSALGFFSLYYPQSTGLVEASVAYLSVIAIGVFHVNVLPH</sequence>
<dbReference type="PANTHER" id="PTHR20956">
    <property type="entry name" value="HEH2P"/>
    <property type="match status" value="1"/>
</dbReference>
<name>E9H5X9_DAPPU</name>
<keyword evidence="2" id="KW-0812">Transmembrane</keyword>
<dbReference type="InParanoid" id="E9H5X9"/>
<keyword evidence="4" id="KW-1185">Reference proteome</keyword>
<organism evidence="3 4">
    <name type="scientific">Daphnia pulex</name>
    <name type="common">Water flea</name>
    <dbReference type="NCBI Taxonomy" id="6669"/>
    <lineage>
        <taxon>Eukaryota</taxon>
        <taxon>Metazoa</taxon>
        <taxon>Ecdysozoa</taxon>
        <taxon>Arthropoda</taxon>
        <taxon>Crustacea</taxon>
        <taxon>Branchiopoda</taxon>
        <taxon>Diplostraca</taxon>
        <taxon>Cladocera</taxon>
        <taxon>Anomopoda</taxon>
        <taxon>Daphniidae</taxon>
        <taxon>Daphnia</taxon>
    </lineage>
</organism>
<gene>
    <name evidence="3" type="ORF">DAPPUDRAFT_325836</name>
</gene>
<accession>E9H5X9</accession>
<keyword evidence="2" id="KW-1133">Transmembrane helix</keyword>
<dbReference type="PANTHER" id="PTHR20956:SF12">
    <property type="entry name" value="FLYWCH-TYPE DOMAIN-CONTAINING PROTEIN"/>
    <property type="match status" value="1"/>
</dbReference>
<proteinExistence type="predicted"/>
<dbReference type="HOGENOM" id="CLU_906931_0_0_1"/>
<feature type="transmembrane region" description="Helical" evidence="2">
    <location>
        <begin position="284"/>
        <end position="305"/>
    </location>
</feature>
<evidence type="ECO:0000256" key="2">
    <source>
        <dbReference type="SAM" id="Phobius"/>
    </source>
</evidence>
<evidence type="ECO:0000313" key="4">
    <source>
        <dbReference type="Proteomes" id="UP000000305"/>
    </source>
</evidence>
<feature type="compositionally biased region" description="Acidic residues" evidence="1">
    <location>
        <begin position="105"/>
        <end position="115"/>
    </location>
</feature>
<dbReference type="KEGG" id="dpx:DAPPUDRAFT_325836"/>
<keyword evidence="2" id="KW-0472">Membrane</keyword>
<dbReference type="Proteomes" id="UP000000305">
    <property type="component" value="Unassembled WGS sequence"/>
</dbReference>
<evidence type="ECO:0008006" key="5">
    <source>
        <dbReference type="Google" id="ProtNLM"/>
    </source>
</evidence>
<dbReference type="AlphaFoldDB" id="E9H5X9"/>
<reference evidence="3 4" key="1">
    <citation type="journal article" date="2011" name="Science">
        <title>The ecoresponsive genome of Daphnia pulex.</title>
        <authorList>
            <person name="Colbourne J.K."/>
            <person name="Pfrender M.E."/>
            <person name="Gilbert D."/>
            <person name="Thomas W.K."/>
            <person name="Tucker A."/>
            <person name="Oakley T.H."/>
            <person name="Tokishita S."/>
            <person name="Aerts A."/>
            <person name="Arnold G.J."/>
            <person name="Basu M.K."/>
            <person name="Bauer D.J."/>
            <person name="Caceres C.E."/>
            <person name="Carmel L."/>
            <person name="Casola C."/>
            <person name="Choi J.H."/>
            <person name="Detter J.C."/>
            <person name="Dong Q."/>
            <person name="Dusheyko S."/>
            <person name="Eads B.D."/>
            <person name="Frohlich T."/>
            <person name="Geiler-Samerotte K.A."/>
            <person name="Gerlach D."/>
            <person name="Hatcher P."/>
            <person name="Jogdeo S."/>
            <person name="Krijgsveld J."/>
            <person name="Kriventseva E.V."/>
            <person name="Kultz D."/>
            <person name="Laforsch C."/>
            <person name="Lindquist E."/>
            <person name="Lopez J."/>
            <person name="Manak J.R."/>
            <person name="Muller J."/>
            <person name="Pangilinan J."/>
            <person name="Patwardhan R.P."/>
            <person name="Pitluck S."/>
            <person name="Pritham E.J."/>
            <person name="Rechtsteiner A."/>
            <person name="Rho M."/>
            <person name="Rogozin I.B."/>
            <person name="Sakarya O."/>
            <person name="Salamov A."/>
            <person name="Schaack S."/>
            <person name="Shapiro H."/>
            <person name="Shiga Y."/>
            <person name="Skalitzky C."/>
            <person name="Smith Z."/>
            <person name="Souvorov A."/>
            <person name="Sung W."/>
            <person name="Tang Z."/>
            <person name="Tsuchiya D."/>
            <person name="Tu H."/>
            <person name="Vos H."/>
            <person name="Wang M."/>
            <person name="Wolf Y.I."/>
            <person name="Yamagata H."/>
            <person name="Yamada T."/>
            <person name="Ye Y."/>
            <person name="Shaw J.R."/>
            <person name="Andrews J."/>
            <person name="Crease T.J."/>
            <person name="Tang H."/>
            <person name="Lucas S.M."/>
            <person name="Robertson H.M."/>
            <person name="Bork P."/>
            <person name="Koonin E.V."/>
            <person name="Zdobnov E.M."/>
            <person name="Grigoriev I.V."/>
            <person name="Lynch M."/>
            <person name="Boore J.L."/>
        </authorList>
    </citation>
    <scope>NUCLEOTIDE SEQUENCE [LARGE SCALE GENOMIC DNA]</scope>
</reference>
<feature type="region of interest" description="Disordered" evidence="1">
    <location>
        <begin position="89"/>
        <end position="129"/>
    </location>
</feature>
<dbReference type="OrthoDB" id="272139at2759"/>
<dbReference type="EMBL" id="GL732595">
    <property type="protein sequence ID" value="EFX72855.1"/>
    <property type="molecule type" value="Genomic_DNA"/>
</dbReference>
<dbReference type="PhylomeDB" id="E9H5X9"/>
<protein>
    <recommendedName>
        <fullName evidence="5">FLYWCH-type domain-containing protein</fullName>
    </recommendedName>
</protein>
<evidence type="ECO:0000256" key="1">
    <source>
        <dbReference type="SAM" id="MobiDB-lite"/>
    </source>
</evidence>
<evidence type="ECO:0000313" key="3">
    <source>
        <dbReference type="EMBL" id="EFX72855.1"/>
    </source>
</evidence>